<dbReference type="PANTHER" id="PTHR33835">
    <property type="entry name" value="YALI0C07656P"/>
    <property type="match status" value="1"/>
</dbReference>
<reference evidence="1 2" key="1">
    <citation type="journal article" date="2019" name="J Genomics">
        <title>The Draft Genome of a Hydrogen-producing Cyanobacterium, Arthrospira platensis NIES-46.</title>
        <authorList>
            <person name="Suzuki S."/>
            <person name="Yamaguchi H."/>
            <person name="Kawachi M."/>
        </authorList>
    </citation>
    <scope>NUCLEOTIDE SEQUENCE [LARGE SCALE GENOMIC DNA]</scope>
    <source>
        <strain evidence="1 2">NIES-46</strain>
    </source>
</reference>
<proteinExistence type="predicted"/>
<keyword evidence="2" id="KW-1185">Reference proteome</keyword>
<name>A0A5M3TB95_LIMPL</name>
<gene>
    <name evidence="1" type="ORF">NIES46_39980</name>
</gene>
<dbReference type="Proteomes" id="UP000326169">
    <property type="component" value="Unassembled WGS sequence"/>
</dbReference>
<dbReference type="PANTHER" id="PTHR33835:SF2">
    <property type="entry name" value="LYSINE-TRNA LIGASE"/>
    <property type="match status" value="1"/>
</dbReference>
<organism evidence="1 2">
    <name type="scientific">Limnospira platensis NIES-46</name>
    <dbReference type="NCBI Taxonomy" id="1236695"/>
    <lineage>
        <taxon>Bacteria</taxon>
        <taxon>Bacillati</taxon>
        <taxon>Cyanobacteriota</taxon>
        <taxon>Cyanophyceae</taxon>
        <taxon>Oscillatoriophycideae</taxon>
        <taxon>Oscillatoriales</taxon>
        <taxon>Sirenicapillariaceae</taxon>
        <taxon>Limnospira</taxon>
    </lineage>
</organism>
<dbReference type="InterPro" id="IPR025638">
    <property type="entry name" value="DUF4336"/>
</dbReference>
<protein>
    <recommendedName>
        <fullName evidence="3">DUF4336 domain-containing protein</fullName>
    </recommendedName>
</protein>
<accession>A0A5M3TB95</accession>
<evidence type="ECO:0008006" key="3">
    <source>
        <dbReference type="Google" id="ProtNLM"/>
    </source>
</evidence>
<dbReference type="RefSeq" id="WP_014274224.1">
    <property type="nucleotide sequence ID" value="NZ_BIMW01000155.1"/>
</dbReference>
<evidence type="ECO:0000313" key="1">
    <source>
        <dbReference type="EMBL" id="GCE95932.1"/>
    </source>
</evidence>
<sequence>MESQPAHPNPLSHSSDWRWPWWPLVPLYPFSQRRTIRREVVSDRIWTFEQIQGILYVVVPIRMTVIRLDMGGLLVYAPVAPTPECVRLVNELVAEYGEVRYIILPTTSGLEHKVFVGPFARKFPKAQVFVAPEQWSYPLKLPLSWLGLPAKRTHILPADCSETPFSREFSYAILGPINLGLGTFGEVAFFHWRSQTLLLTDTIISIPEQPPAIVQLDPYPLLFHARDNAFQTVADHPTTRQKGWQRITLFSLYFQPDTLDPLPLKQALSDALKASDRSRKAYFGLFPFQWRSGWEEAFNTLRGDGNILVAPILQTLILNRSPQVTLAWADRVCEWNFNRIIPCHFDAPITATPQEFREAFSFLEPQEAPPQGYLGSSKHPLPAGDFTILQNIDKRLNQWGITPPPASAKMP</sequence>
<dbReference type="GeneID" id="301684772"/>
<comment type="caution">
    <text evidence="1">The sequence shown here is derived from an EMBL/GenBank/DDBJ whole genome shotgun (WGS) entry which is preliminary data.</text>
</comment>
<dbReference type="Pfam" id="PF14234">
    <property type="entry name" value="DUF4336"/>
    <property type="match status" value="1"/>
</dbReference>
<evidence type="ECO:0000313" key="2">
    <source>
        <dbReference type="Proteomes" id="UP000326169"/>
    </source>
</evidence>
<dbReference type="EMBL" id="BIMW01000155">
    <property type="protein sequence ID" value="GCE95932.1"/>
    <property type="molecule type" value="Genomic_DNA"/>
</dbReference>